<gene>
    <name evidence="2" type="ORF">NNL38_18635</name>
</gene>
<feature type="domain" description="HD-GYP" evidence="1">
    <location>
        <begin position="148"/>
        <end position="356"/>
    </location>
</feature>
<reference evidence="2" key="1">
    <citation type="submission" date="2022-07" db="EMBL/GenBank/DDBJ databases">
        <title>Genome sequencing of Photobacterium atrarenae GJH2-4.</title>
        <authorList>
            <person name="Park S.-J."/>
        </authorList>
    </citation>
    <scope>NUCLEOTIDE SEQUENCE</scope>
    <source>
        <strain evidence="2">GJH2-4</strain>
    </source>
</reference>
<sequence length="364" mass="41788">MLRETVRQLHRELIETGLEGLHRISIALVDEAYLRTYVDSTEGIQPLKHHSIPLEKSPSLSALVRQKKTRIVDDYSSYLRQCRGKASAWLRESQLHSSYTIPIFFQNNFLGFIFFNSCNKAFFNPLTVATLDDTVKSLRESIIHERTLFDNIVSLSKFSEKASEIRDECTAMHCGRLTTLTRIIARHVVQHCPVTDREVYYLIKFSPLHDIGKIGVADDILLKPGRLTAEEFREMKRHVEYGMTMVDAACDGVVKQHEAYRIIRTLISEHHEMLDGSGYPEGLKGEEISLFSRIVTVSDIFDALTSDRPYKKAWTLEQALTELQAMADHGKLDPLCVEALQQYFDQPDAQQRFTLFREEARMCA</sequence>
<organism evidence="2 3">
    <name type="scientific">Photobacterium atrarenae</name>
    <dbReference type="NCBI Taxonomy" id="865757"/>
    <lineage>
        <taxon>Bacteria</taxon>
        <taxon>Pseudomonadati</taxon>
        <taxon>Pseudomonadota</taxon>
        <taxon>Gammaproteobacteria</taxon>
        <taxon>Vibrionales</taxon>
        <taxon>Vibrionaceae</taxon>
        <taxon>Photobacterium</taxon>
    </lineage>
</organism>
<proteinExistence type="predicted"/>
<dbReference type="Pfam" id="PF13487">
    <property type="entry name" value="HD_5"/>
    <property type="match status" value="1"/>
</dbReference>
<dbReference type="SUPFAM" id="SSF55781">
    <property type="entry name" value="GAF domain-like"/>
    <property type="match status" value="1"/>
</dbReference>
<dbReference type="InterPro" id="IPR052020">
    <property type="entry name" value="Cyclic_di-GMP/3'3'-cGAMP_PDE"/>
</dbReference>
<dbReference type="PANTHER" id="PTHR45228:SF1">
    <property type="entry name" value="CYCLIC DI-GMP PHOSPHODIESTERASE TM_0186"/>
    <property type="match status" value="1"/>
</dbReference>
<dbReference type="Gene3D" id="1.10.3210.10">
    <property type="entry name" value="Hypothetical protein af1432"/>
    <property type="match status" value="1"/>
</dbReference>
<accession>A0ABY5GPY8</accession>
<dbReference type="Proteomes" id="UP001057998">
    <property type="component" value="Chromosome 2"/>
</dbReference>
<dbReference type="InterPro" id="IPR037522">
    <property type="entry name" value="HD_GYP_dom"/>
</dbReference>
<evidence type="ECO:0000259" key="1">
    <source>
        <dbReference type="PROSITE" id="PS51832"/>
    </source>
</evidence>
<dbReference type="SUPFAM" id="SSF109604">
    <property type="entry name" value="HD-domain/PDEase-like"/>
    <property type="match status" value="1"/>
</dbReference>
<name>A0ABY5GPY8_9GAMM</name>
<dbReference type="InterPro" id="IPR003607">
    <property type="entry name" value="HD/PDEase_dom"/>
</dbReference>
<dbReference type="PROSITE" id="PS51832">
    <property type="entry name" value="HD_GYP"/>
    <property type="match status" value="1"/>
</dbReference>
<keyword evidence="3" id="KW-1185">Reference proteome</keyword>
<dbReference type="Gene3D" id="3.30.450.40">
    <property type="match status" value="1"/>
</dbReference>
<protein>
    <submittedName>
        <fullName evidence="2">HD domain-containing protein</fullName>
    </submittedName>
</protein>
<dbReference type="PANTHER" id="PTHR45228">
    <property type="entry name" value="CYCLIC DI-GMP PHOSPHODIESTERASE TM_0186-RELATED"/>
    <property type="match status" value="1"/>
</dbReference>
<dbReference type="RefSeq" id="WP_255391943.1">
    <property type="nucleotide sequence ID" value="NZ_CP101509.1"/>
</dbReference>
<evidence type="ECO:0000313" key="3">
    <source>
        <dbReference type="Proteomes" id="UP001057998"/>
    </source>
</evidence>
<dbReference type="CDD" id="cd00077">
    <property type="entry name" value="HDc"/>
    <property type="match status" value="1"/>
</dbReference>
<dbReference type="EMBL" id="CP101509">
    <property type="protein sequence ID" value="UTV30582.1"/>
    <property type="molecule type" value="Genomic_DNA"/>
</dbReference>
<dbReference type="InterPro" id="IPR029016">
    <property type="entry name" value="GAF-like_dom_sf"/>
</dbReference>
<evidence type="ECO:0000313" key="2">
    <source>
        <dbReference type="EMBL" id="UTV30582.1"/>
    </source>
</evidence>